<feature type="region of interest" description="Disordered" evidence="1">
    <location>
        <begin position="109"/>
        <end position="132"/>
    </location>
</feature>
<feature type="region of interest" description="Disordered" evidence="1">
    <location>
        <begin position="153"/>
        <end position="178"/>
    </location>
</feature>
<dbReference type="EMBL" id="JACTNZ010000004">
    <property type="protein sequence ID" value="KAG5554212.1"/>
    <property type="molecule type" value="Genomic_DNA"/>
</dbReference>
<dbReference type="Proteomes" id="UP000823749">
    <property type="component" value="Chromosome 4"/>
</dbReference>
<organism evidence="2 3">
    <name type="scientific">Rhododendron griersonianum</name>
    <dbReference type="NCBI Taxonomy" id="479676"/>
    <lineage>
        <taxon>Eukaryota</taxon>
        <taxon>Viridiplantae</taxon>
        <taxon>Streptophyta</taxon>
        <taxon>Embryophyta</taxon>
        <taxon>Tracheophyta</taxon>
        <taxon>Spermatophyta</taxon>
        <taxon>Magnoliopsida</taxon>
        <taxon>eudicotyledons</taxon>
        <taxon>Gunneridae</taxon>
        <taxon>Pentapetalae</taxon>
        <taxon>asterids</taxon>
        <taxon>Ericales</taxon>
        <taxon>Ericaceae</taxon>
        <taxon>Ericoideae</taxon>
        <taxon>Rhodoreae</taxon>
        <taxon>Rhododendron</taxon>
    </lineage>
</organism>
<reference evidence="2" key="1">
    <citation type="submission" date="2020-08" db="EMBL/GenBank/DDBJ databases">
        <title>Plant Genome Project.</title>
        <authorList>
            <person name="Zhang R.-G."/>
        </authorList>
    </citation>
    <scope>NUCLEOTIDE SEQUENCE</scope>
    <source>
        <strain evidence="2">WSP0</strain>
        <tissue evidence="2">Leaf</tissue>
    </source>
</reference>
<dbReference type="GO" id="GO:0007142">
    <property type="term" value="P:male meiosis II"/>
    <property type="evidence" value="ECO:0007669"/>
    <property type="project" value="InterPro"/>
</dbReference>
<dbReference type="PANTHER" id="PTHR33318">
    <property type="entry name" value="ASPARTYL/GLUTAMYL-TRNA(ASN/GLN) AMIDOTRANSFERASE SUBUNIT"/>
    <property type="match status" value="1"/>
</dbReference>
<keyword evidence="3" id="KW-1185">Reference proteome</keyword>
<name>A0AAV6KNK6_9ERIC</name>
<feature type="compositionally biased region" description="Acidic residues" evidence="1">
    <location>
        <begin position="153"/>
        <end position="171"/>
    </location>
</feature>
<dbReference type="AlphaFoldDB" id="A0AAV6KNK6"/>
<comment type="caution">
    <text evidence="2">The sequence shown here is derived from an EMBL/GenBank/DDBJ whole genome shotgun (WGS) entry which is preliminary data.</text>
</comment>
<sequence>MKHQYSRAKQAVDFWQHMGMGCFLACFGFSKKRKRRKPANKLISLDQGHGSYKPLDSDVNRKLDITENHSKPDSEFRNKGKERTSSRIRKKVSFNSIVKTYEPLPNHDFTSYFSESDEEKDETGKSSIDSFPSKNGCYQSNYRYYNCRESFEDEEDIEVDERDPDNDDEESIASSDDGKVIEEEFSEQFCSLSMRSAKRVNSTNKKAEDFLPLSHSLDQELKKCGLNPNAQRRRSDYVFSVLNPVENLTQWKAVKATAKQALKQQRKENIALEQGQQIPMCRKASDFNHKPKTNHSKPLMQDFAVDASLSNWLHNSSS</sequence>
<proteinExistence type="predicted"/>
<evidence type="ECO:0000313" key="2">
    <source>
        <dbReference type="EMBL" id="KAG5554212.1"/>
    </source>
</evidence>
<evidence type="ECO:0000256" key="1">
    <source>
        <dbReference type="SAM" id="MobiDB-lite"/>
    </source>
</evidence>
<evidence type="ECO:0000313" key="3">
    <source>
        <dbReference type="Proteomes" id="UP000823749"/>
    </source>
</evidence>
<accession>A0AAV6KNK6</accession>
<dbReference type="PANTHER" id="PTHR33318:SF16">
    <property type="entry name" value="FK506-BINDING NUCLEAR-LIKE PROTEIN"/>
    <property type="match status" value="1"/>
</dbReference>
<gene>
    <name evidence="2" type="ORF">RHGRI_011912</name>
</gene>
<dbReference type="InterPro" id="IPR039300">
    <property type="entry name" value="JASON"/>
</dbReference>
<protein>
    <submittedName>
        <fullName evidence="2">Uncharacterized protein</fullName>
    </submittedName>
</protein>